<dbReference type="KEGG" id="pft:JBW_02177"/>
<protein>
    <recommendedName>
        <fullName evidence="4">PsbP C-terminal domain-containing protein</fullName>
    </recommendedName>
</protein>
<dbReference type="OrthoDB" id="9893461at2"/>
<dbReference type="Proteomes" id="UP000005361">
    <property type="component" value="Chromosome"/>
</dbReference>
<evidence type="ECO:0008006" key="4">
    <source>
        <dbReference type="Google" id="ProtNLM"/>
    </source>
</evidence>
<feature type="chain" id="PRO_5003722948" description="PsbP C-terminal domain-containing protein" evidence="1">
    <location>
        <begin position="21"/>
        <end position="198"/>
    </location>
</feature>
<dbReference type="EMBL" id="CP010978">
    <property type="protein sequence ID" value="AJQ27525.1"/>
    <property type="molecule type" value="Genomic_DNA"/>
</dbReference>
<reference evidence="3" key="2">
    <citation type="submission" date="2015-02" db="EMBL/GenBank/DDBJ databases">
        <title>Complete Genome Sequence of Pelosinus fermentans JBW45.</title>
        <authorList>
            <person name="De Leon K.B."/>
            <person name="Utturkar S.M."/>
            <person name="Camilleri L.B."/>
            <person name="Arkin A.P."/>
            <person name="Fields M.W."/>
            <person name="Brown S.D."/>
            <person name="Wall J.D."/>
        </authorList>
    </citation>
    <scope>NUCLEOTIDE SEQUENCE [LARGE SCALE GENOMIC DNA]</scope>
    <source>
        <strain evidence="3">JBW45</strain>
    </source>
</reference>
<dbReference type="RefSeq" id="WP_007957462.1">
    <property type="nucleotide sequence ID" value="NZ_CP010978.1"/>
</dbReference>
<dbReference type="AlphaFoldDB" id="I9NR01"/>
<accession>I9NR01</accession>
<organism evidence="2 3">
    <name type="scientific">Pelosinus fermentans JBW45</name>
    <dbReference type="NCBI Taxonomy" id="1192197"/>
    <lineage>
        <taxon>Bacteria</taxon>
        <taxon>Bacillati</taxon>
        <taxon>Bacillota</taxon>
        <taxon>Negativicutes</taxon>
        <taxon>Selenomonadales</taxon>
        <taxon>Sporomusaceae</taxon>
        <taxon>Pelosinus</taxon>
    </lineage>
</organism>
<gene>
    <name evidence="2" type="ORF">JBW_02177</name>
</gene>
<dbReference type="HOGENOM" id="CLU_1377019_0_0_9"/>
<name>I9NR01_9FIRM</name>
<evidence type="ECO:0000256" key="1">
    <source>
        <dbReference type="SAM" id="SignalP"/>
    </source>
</evidence>
<dbReference type="STRING" id="1192197.JBW_02177"/>
<dbReference type="Gene3D" id="3.40.1000.10">
    <property type="entry name" value="Mog1/PsbP, alpha/beta/alpha sandwich"/>
    <property type="match status" value="1"/>
</dbReference>
<proteinExistence type="predicted"/>
<feature type="signal peptide" evidence="1">
    <location>
        <begin position="1"/>
        <end position="20"/>
    </location>
</feature>
<evidence type="ECO:0000313" key="3">
    <source>
        <dbReference type="Proteomes" id="UP000005361"/>
    </source>
</evidence>
<evidence type="ECO:0000313" key="2">
    <source>
        <dbReference type="EMBL" id="AJQ27525.1"/>
    </source>
</evidence>
<sequence length="198" mass="22583" precursor="true">MKRIALLLILLFLSLPTTFAEQENIPAINDIFIVIFPEDWTIQSIHNLAMRGISPNKIPSATITFFENNYQRSLDDLIHDKINGQPASGKAKEYPIQLEEIQSLYIDNREARTIIYSGYAPEGHKAYYVNCYAYGDQYVYFIWITGKYDDLENDLKIFDDIISSIKILSNHTPALVADFSIPPIFKVFACLLFSTAGD</sequence>
<keyword evidence="1" id="KW-0732">Signal</keyword>
<reference evidence="2 3" key="1">
    <citation type="journal article" date="2015" name="Genome Announc.">
        <title>Complete Genome Sequence of Pelosinus fermentans JBW45, a Member of a Remarkably Competitive Group of Negativicutes in the Firmicutes Phylum.</title>
        <authorList>
            <person name="De Leon K.B."/>
            <person name="Utturkar S.M."/>
            <person name="Camilleri L.B."/>
            <person name="Elias D.A."/>
            <person name="Arkin A.P."/>
            <person name="Fields M.W."/>
            <person name="Brown S.D."/>
            <person name="Wall J.D."/>
        </authorList>
    </citation>
    <scope>NUCLEOTIDE SEQUENCE [LARGE SCALE GENOMIC DNA]</scope>
    <source>
        <strain evidence="2 3">JBW45</strain>
    </source>
</reference>